<protein>
    <submittedName>
        <fullName evidence="1">Uncharacterized protein</fullName>
    </submittedName>
</protein>
<dbReference type="AlphaFoldDB" id="A0A087USG4"/>
<accession>A0A087USG4</accession>
<evidence type="ECO:0000313" key="2">
    <source>
        <dbReference type="Proteomes" id="UP000054359"/>
    </source>
</evidence>
<name>A0A087USG4_STEMI</name>
<dbReference type="Proteomes" id="UP000054359">
    <property type="component" value="Unassembled WGS sequence"/>
</dbReference>
<feature type="non-terminal residue" evidence="1">
    <location>
        <position position="54"/>
    </location>
</feature>
<evidence type="ECO:0000313" key="1">
    <source>
        <dbReference type="EMBL" id="KFM80303.1"/>
    </source>
</evidence>
<gene>
    <name evidence="1" type="ORF">X975_20595</name>
</gene>
<keyword evidence="2" id="KW-1185">Reference proteome</keyword>
<reference evidence="1 2" key="1">
    <citation type="submission" date="2013-11" db="EMBL/GenBank/DDBJ databases">
        <title>Genome sequencing of Stegodyphus mimosarum.</title>
        <authorList>
            <person name="Bechsgaard J."/>
        </authorList>
    </citation>
    <scope>NUCLEOTIDE SEQUENCE [LARGE SCALE GENOMIC DNA]</scope>
</reference>
<organism evidence="1 2">
    <name type="scientific">Stegodyphus mimosarum</name>
    <name type="common">African social velvet spider</name>
    <dbReference type="NCBI Taxonomy" id="407821"/>
    <lineage>
        <taxon>Eukaryota</taxon>
        <taxon>Metazoa</taxon>
        <taxon>Ecdysozoa</taxon>
        <taxon>Arthropoda</taxon>
        <taxon>Chelicerata</taxon>
        <taxon>Arachnida</taxon>
        <taxon>Araneae</taxon>
        <taxon>Araneomorphae</taxon>
        <taxon>Entelegynae</taxon>
        <taxon>Eresoidea</taxon>
        <taxon>Eresidae</taxon>
        <taxon>Stegodyphus</taxon>
    </lineage>
</organism>
<sequence length="54" mass="5819">MTGDLKMSKSRLIFSLEPKRLWQGSLRVRCAASLSQVHATSSLELIVGEGTTGA</sequence>
<dbReference type="OMA" id="RLCMRDI"/>
<proteinExistence type="predicted"/>
<dbReference type="EMBL" id="KK121354">
    <property type="protein sequence ID" value="KFM80303.1"/>
    <property type="molecule type" value="Genomic_DNA"/>
</dbReference>